<dbReference type="Gene3D" id="3.30.450.40">
    <property type="match status" value="1"/>
</dbReference>
<accession>A0A7V7TVZ7</accession>
<gene>
    <name evidence="1" type="ORF">F6X38_14990</name>
</gene>
<keyword evidence="2" id="KW-1185">Reference proteome</keyword>
<dbReference type="EMBL" id="VZDO01000012">
    <property type="protein sequence ID" value="KAB0678789.1"/>
    <property type="molecule type" value="Genomic_DNA"/>
</dbReference>
<dbReference type="SUPFAM" id="SSF55781">
    <property type="entry name" value="GAF domain-like"/>
    <property type="match status" value="1"/>
</dbReference>
<evidence type="ECO:0000313" key="2">
    <source>
        <dbReference type="Proteomes" id="UP000432089"/>
    </source>
</evidence>
<reference evidence="1 2" key="1">
    <citation type="submission" date="2019-09" db="EMBL/GenBank/DDBJ databases">
        <title>YIM 132180 draft genome.</title>
        <authorList>
            <person name="Zhang K."/>
        </authorList>
    </citation>
    <scope>NUCLEOTIDE SEQUENCE [LARGE SCALE GENOMIC DNA]</scope>
    <source>
        <strain evidence="1 2">YIM 132180</strain>
    </source>
</reference>
<organism evidence="1 2">
    <name type="scientific">Plantimonas leprariae</name>
    <dbReference type="NCBI Taxonomy" id="2615207"/>
    <lineage>
        <taxon>Bacteria</taxon>
        <taxon>Pseudomonadati</taxon>
        <taxon>Pseudomonadota</taxon>
        <taxon>Alphaproteobacteria</taxon>
        <taxon>Hyphomicrobiales</taxon>
        <taxon>Aurantimonadaceae</taxon>
        <taxon>Plantimonas</taxon>
    </lineage>
</organism>
<evidence type="ECO:0000313" key="1">
    <source>
        <dbReference type="EMBL" id="KAB0678789.1"/>
    </source>
</evidence>
<sequence>MTEHEIIEALAAFDRRIAEDVAPDALWTALQDLARQLVGAKLFTVTRVHMAEGLVRREYTSDPEAYPVSGTKPIHRDRYFEVVHEQHRPFVANTIAEIATVFPDHETIASLGCGSVLNLPAFLGGEIIGTVNCLDVEHHYTPERVERSRHLALPAKLAFLAADGRARSPGA</sequence>
<comment type="caution">
    <text evidence="1">The sequence shown here is derived from an EMBL/GenBank/DDBJ whole genome shotgun (WGS) entry which is preliminary data.</text>
</comment>
<dbReference type="AlphaFoldDB" id="A0A7V7TVZ7"/>
<name>A0A7V7TVZ7_9HYPH</name>
<proteinExistence type="predicted"/>
<dbReference type="InterPro" id="IPR029016">
    <property type="entry name" value="GAF-like_dom_sf"/>
</dbReference>
<protein>
    <submittedName>
        <fullName evidence="1">GAF domain-containing protein</fullName>
    </submittedName>
</protein>
<dbReference type="RefSeq" id="WP_150970962.1">
    <property type="nucleotide sequence ID" value="NZ_VZDO01000012.1"/>
</dbReference>
<dbReference type="Proteomes" id="UP000432089">
    <property type="component" value="Unassembled WGS sequence"/>
</dbReference>